<dbReference type="GO" id="GO:0005548">
    <property type="term" value="F:phospholipid transporter activity"/>
    <property type="evidence" value="ECO:0007669"/>
    <property type="project" value="InterPro"/>
</dbReference>
<dbReference type="PROSITE" id="PS51211">
    <property type="entry name" value="VITELLOGENIN"/>
    <property type="match status" value="1"/>
</dbReference>
<dbReference type="InterPro" id="IPR045811">
    <property type="entry name" value="MTP_lip-bd"/>
</dbReference>
<keyword evidence="4" id="KW-0256">Endoplasmic reticulum</keyword>
<feature type="signal peptide" evidence="6">
    <location>
        <begin position="1"/>
        <end position="20"/>
    </location>
</feature>
<organism evidence="8 9">
    <name type="scientific">Nezara viridula</name>
    <name type="common">Southern green stink bug</name>
    <name type="synonym">Cimex viridulus</name>
    <dbReference type="NCBI Taxonomy" id="85310"/>
    <lineage>
        <taxon>Eukaryota</taxon>
        <taxon>Metazoa</taxon>
        <taxon>Ecdysozoa</taxon>
        <taxon>Arthropoda</taxon>
        <taxon>Hexapoda</taxon>
        <taxon>Insecta</taxon>
        <taxon>Pterygota</taxon>
        <taxon>Neoptera</taxon>
        <taxon>Paraneoptera</taxon>
        <taxon>Hemiptera</taxon>
        <taxon>Heteroptera</taxon>
        <taxon>Panheteroptera</taxon>
        <taxon>Pentatomomorpha</taxon>
        <taxon>Pentatomoidea</taxon>
        <taxon>Pentatomidae</taxon>
        <taxon>Pentatominae</taxon>
        <taxon>Nezara</taxon>
    </lineage>
</organism>
<dbReference type="GO" id="GO:0005783">
    <property type="term" value="C:endoplasmic reticulum"/>
    <property type="evidence" value="ECO:0007669"/>
    <property type="project" value="UniProtKB-SubCell"/>
</dbReference>
<comment type="subcellular location">
    <subcellularLocation>
        <location evidence="1">Endoplasmic reticulum</location>
    </subcellularLocation>
</comment>
<accession>A0A9P0HSY0</accession>
<dbReference type="SMART" id="SM00638">
    <property type="entry name" value="LPD_N"/>
    <property type="match status" value="1"/>
</dbReference>
<dbReference type="AlphaFoldDB" id="A0A9P0HSY0"/>
<dbReference type="Gene3D" id="2.30.230.10">
    <property type="entry name" value="Lipovitellin, beta-sheet shell regions, chain A"/>
    <property type="match status" value="1"/>
</dbReference>
<dbReference type="InterPro" id="IPR001747">
    <property type="entry name" value="Vitellogenin_N"/>
</dbReference>
<comment type="caution">
    <text evidence="5">Lacks conserved residue(s) required for the propagation of feature annotation.</text>
</comment>
<proteinExistence type="predicted"/>
<protein>
    <recommendedName>
        <fullName evidence="7">Vitellogenin domain-containing protein</fullName>
    </recommendedName>
</protein>
<gene>
    <name evidence="8" type="ORF">NEZAVI_LOCUS15020</name>
</gene>
<dbReference type="GO" id="GO:0042157">
    <property type="term" value="P:lipoprotein metabolic process"/>
    <property type="evidence" value="ECO:0007669"/>
    <property type="project" value="TreeGrafter"/>
</dbReference>
<feature type="domain" description="Vitellogenin" evidence="7">
    <location>
        <begin position="23"/>
        <end position="638"/>
    </location>
</feature>
<keyword evidence="9" id="KW-1185">Reference proteome</keyword>
<dbReference type="InterPro" id="IPR015819">
    <property type="entry name" value="Lipid_transp_b-sht_shell"/>
</dbReference>
<keyword evidence="2" id="KW-0813">Transport</keyword>
<dbReference type="SUPFAM" id="SSF56968">
    <property type="entry name" value="Lipovitellin-phosvitin complex, beta-sheet shell regions"/>
    <property type="match status" value="1"/>
</dbReference>
<sequence>MYCKLLFLALIYSSFISVLAISKASSVIYGGSYKLSSTLELSDSDSNPVGYQITAAAKIQQINPQLLLVKLEGIKLHFATKKLPNANFKESKSTLDSIESTPFFVEISDGIVKHLYSSSDDDPSILSIKKGLASLLQFQTKSSEGRENDLSGTCDVKYEVIDNLQVNKLKSNCQTAKESNLWGGNVVSSRSSEINLESGNKLLSVVSKEEHVLKPSLSDFDIHILSKMELIYEADYASKNSLGNDINKVISNAEKEFGHKYTAHNLSPEVSNTKQKKITNKFSGVVKDNLKALNEKEFGTKTSAIAALNILSAAKEASYDDIYKTLKSKSSKKIRGQLVDILGGVQTEESHKAAMKFLNLTSDNYNLDLCERYLWALSISPAYEKTIIQDLLQLSQKEISDLKLYETLIQTVSSMIRKYSENTKDNELLEKAIELFSEKLKNCKKDDDVCHRIYLKSFKNVASPRALNFILEYALNGSPSVGMRAMRALWSLGKNSWNEEVIKTCERILLTNGSYDSSAKTIALDILLESNPTDLVLAKILSVLRQKGNLKETKEYLLQRLVQISEKNKSFEKQVKSILSSEGLNHYNYLAQGGLSTAFERRFMEQGFLSTTQEVMSGILKQGYVHVNLEDNDTVHTVFTLGLFSNGLGSFISSDDASGDSDVVNAGLELTVNGVEFRPFVFFEGNGELMGHVFSGTGSTLTPAYQAVLLLEDDLVKIPLAIGQIVDIRFSSVASVDLSGKIEISLWGRTADSLVQNRAGIIKRVGATVASPFIRCEIEHDITAEPQLSLTSYTEFYDKMALCLQLQQPETVVEYTSNKHESILGTKQKVKKSRSTKTKVPGKSYALNSKNNEMCNVLHPSS</sequence>
<dbReference type="Proteomes" id="UP001152798">
    <property type="component" value="Chromosome 7"/>
</dbReference>
<reference evidence="8" key="1">
    <citation type="submission" date="2022-01" db="EMBL/GenBank/DDBJ databases">
        <authorList>
            <person name="King R."/>
        </authorList>
    </citation>
    <scope>NUCLEOTIDE SEQUENCE</scope>
</reference>
<dbReference type="PANTHER" id="PTHR13024:SF0">
    <property type="entry name" value="MICROSOMAL TRIACYLGLYCEROL TRANSFER PROTEIN"/>
    <property type="match status" value="1"/>
</dbReference>
<evidence type="ECO:0000259" key="7">
    <source>
        <dbReference type="PROSITE" id="PS51211"/>
    </source>
</evidence>
<evidence type="ECO:0000313" key="9">
    <source>
        <dbReference type="Proteomes" id="UP001152798"/>
    </source>
</evidence>
<dbReference type="EMBL" id="OV725083">
    <property type="protein sequence ID" value="CAH1407254.1"/>
    <property type="molecule type" value="Genomic_DNA"/>
</dbReference>
<dbReference type="SUPFAM" id="SSF48431">
    <property type="entry name" value="Lipovitellin-phosvitin complex, superhelical domain"/>
    <property type="match status" value="1"/>
</dbReference>
<evidence type="ECO:0000256" key="3">
    <source>
        <dbReference type="ARBA" id="ARBA00022729"/>
    </source>
</evidence>
<feature type="chain" id="PRO_5040508851" description="Vitellogenin domain-containing protein" evidence="6">
    <location>
        <begin position="21"/>
        <end position="862"/>
    </location>
</feature>
<keyword evidence="3 6" id="KW-0732">Signal</keyword>
<evidence type="ECO:0000256" key="2">
    <source>
        <dbReference type="ARBA" id="ARBA00022448"/>
    </source>
</evidence>
<dbReference type="GO" id="GO:0016323">
    <property type="term" value="C:basolateral plasma membrane"/>
    <property type="evidence" value="ECO:0007669"/>
    <property type="project" value="TreeGrafter"/>
</dbReference>
<dbReference type="InterPro" id="IPR011030">
    <property type="entry name" value="Lipovitellin_superhlx_dom"/>
</dbReference>
<dbReference type="InterPro" id="IPR015816">
    <property type="entry name" value="Vitellinogen_b-sht_N"/>
</dbReference>
<dbReference type="PANTHER" id="PTHR13024">
    <property type="entry name" value="MICROSOMAL TRIGLYCERIDE TRANSFER PROTEIN, LARGE SUBUNIT"/>
    <property type="match status" value="1"/>
</dbReference>
<dbReference type="GO" id="GO:0008289">
    <property type="term" value="F:lipid binding"/>
    <property type="evidence" value="ECO:0007669"/>
    <property type="project" value="InterPro"/>
</dbReference>
<evidence type="ECO:0000256" key="5">
    <source>
        <dbReference type="PROSITE-ProRule" id="PRU00557"/>
    </source>
</evidence>
<dbReference type="Pfam" id="PF01347">
    <property type="entry name" value="Vitellogenin_N"/>
    <property type="match status" value="1"/>
</dbReference>
<name>A0A9P0HSY0_NEZVI</name>
<dbReference type="InterPro" id="IPR039988">
    <property type="entry name" value="MTTP"/>
</dbReference>
<dbReference type="OrthoDB" id="5865932at2759"/>
<dbReference type="GO" id="GO:0005794">
    <property type="term" value="C:Golgi apparatus"/>
    <property type="evidence" value="ECO:0007669"/>
    <property type="project" value="TreeGrafter"/>
</dbReference>
<evidence type="ECO:0000256" key="6">
    <source>
        <dbReference type="SAM" id="SignalP"/>
    </source>
</evidence>
<dbReference type="Gene3D" id="1.25.10.20">
    <property type="entry name" value="Vitellinogen, superhelical"/>
    <property type="match status" value="1"/>
</dbReference>
<dbReference type="Pfam" id="PF19444">
    <property type="entry name" value="MTP_lip_bd"/>
    <property type="match status" value="1"/>
</dbReference>
<evidence type="ECO:0000256" key="4">
    <source>
        <dbReference type="ARBA" id="ARBA00022824"/>
    </source>
</evidence>
<evidence type="ECO:0000256" key="1">
    <source>
        <dbReference type="ARBA" id="ARBA00004240"/>
    </source>
</evidence>
<evidence type="ECO:0000313" key="8">
    <source>
        <dbReference type="EMBL" id="CAH1407254.1"/>
    </source>
</evidence>